<evidence type="ECO:0000313" key="7">
    <source>
        <dbReference type="Proteomes" id="UP001335737"/>
    </source>
</evidence>
<dbReference type="InterPro" id="IPR000843">
    <property type="entry name" value="HTH_LacI"/>
</dbReference>
<accession>A0ABU6KDH8</accession>
<evidence type="ECO:0000256" key="1">
    <source>
        <dbReference type="ARBA" id="ARBA00022491"/>
    </source>
</evidence>
<dbReference type="PANTHER" id="PTHR30146">
    <property type="entry name" value="LACI-RELATED TRANSCRIPTIONAL REPRESSOR"/>
    <property type="match status" value="1"/>
</dbReference>
<dbReference type="Gene3D" id="1.10.260.40">
    <property type="entry name" value="lambda repressor-like DNA-binding domains"/>
    <property type="match status" value="1"/>
</dbReference>
<evidence type="ECO:0000256" key="4">
    <source>
        <dbReference type="ARBA" id="ARBA00023163"/>
    </source>
</evidence>
<keyword evidence="4" id="KW-0804">Transcription</keyword>
<dbReference type="GO" id="GO:0003677">
    <property type="term" value="F:DNA binding"/>
    <property type="evidence" value="ECO:0007669"/>
    <property type="project" value="UniProtKB-KW"/>
</dbReference>
<dbReference type="Proteomes" id="UP001335737">
    <property type="component" value="Unassembled WGS sequence"/>
</dbReference>
<name>A0ABU6KDH8_9BACI</name>
<evidence type="ECO:0000256" key="3">
    <source>
        <dbReference type="ARBA" id="ARBA00023125"/>
    </source>
</evidence>
<dbReference type="Pfam" id="PF00356">
    <property type="entry name" value="LacI"/>
    <property type="match status" value="1"/>
</dbReference>
<dbReference type="RefSeq" id="WP_327606947.1">
    <property type="nucleotide sequence ID" value="NZ_JARZFX010000002.1"/>
</dbReference>
<dbReference type="Gene3D" id="3.40.50.2300">
    <property type="match status" value="2"/>
</dbReference>
<dbReference type="CDD" id="cd06267">
    <property type="entry name" value="PBP1_LacI_sugar_binding-like"/>
    <property type="match status" value="1"/>
</dbReference>
<dbReference type="SUPFAM" id="SSF53822">
    <property type="entry name" value="Periplasmic binding protein-like I"/>
    <property type="match status" value="1"/>
</dbReference>
<dbReference type="Pfam" id="PF00532">
    <property type="entry name" value="Peripla_BP_1"/>
    <property type="match status" value="1"/>
</dbReference>
<reference evidence="6 7" key="1">
    <citation type="journal article" date="2024" name="Int. J. Syst. Evol. Microbiol.">
        <title>Virgibacillus tibetensis sp. nov., isolated from salt lake on the Tibetan Plateau of China.</title>
        <authorList>
            <person name="Phurbu D."/>
            <person name="Liu Z.-X."/>
            <person name="Wang R."/>
            <person name="Zheng Y.-Y."/>
            <person name="Liu H.-C."/>
            <person name="Zhou Y.-G."/>
            <person name="Yu Y.-J."/>
            <person name="Li A.-H."/>
        </authorList>
    </citation>
    <scope>NUCLEOTIDE SEQUENCE [LARGE SCALE GENOMIC DNA]</scope>
    <source>
        <strain evidence="6 7">C22-A2</strain>
    </source>
</reference>
<keyword evidence="3 6" id="KW-0238">DNA-binding</keyword>
<feature type="domain" description="HTH lacI-type" evidence="5">
    <location>
        <begin position="11"/>
        <end position="65"/>
    </location>
</feature>
<proteinExistence type="predicted"/>
<dbReference type="EMBL" id="JARZFX010000002">
    <property type="protein sequence ID" value="MEC5423396.1"/>
    <property type="molecule type" value="Genomic_DNA"/>
</dbReference>
<sequence length="345" mass="38509">MSSVKRKGERVTLKEVAKHAGVSTATVSYVINNTRYVSDKLKSSVLNAVDELGYSPNNIARSLRSNQTYTIGLIVSNVENPFYTEIARAIEEKAYSEGYSVIICNSEDDILKETNYLKLLQSKRLDGIILAPAPGENEHLYYVLQENSMPIVLLNRKLDVEGIPIIKINNRHSAERCVNHLIETHGYRDIGAVIGSVETLLSKDRYDGFVHALNSFGLPVRNEWIIHGNSSFAGGYKALKHLMGKDKRPEAIFIGGSLMYLGVLSALKELHLKCPEDIALIGFSEMRFSHLLEPPLSTIHQPAKKLAELSLEVLLQQISGIERKQNAFELETELIIRNSCGCNKM</sequence>
<dbReference type="InterPro" id="IPR001761">
    <property type="entry name" value="Peripla_BP/Lac1_sug-bd_dom"/>
</dbReference>
<organism evidence="6 7">
    <name type="scientific">Virgibacillus tibetensis</name>
    <dbReference type="NCBI Taxonomy" id="3042313"/>
    <lineage>
        <taxon>Bacteria</taxon>
        <taxon>Bacillati</taxon>
        <taxon>Bacillota</taxon>
        <taxon>Bacilli</taxon>
        <taxon>Bacillales</taxon>
        <taxon>Bacillaceae</taxon>
        <taxon>Virgibacillus</taxon>
    </lineage>
</organism>
<keyword evidence="1" id="KW-0678">Repressor</keyword>
<evidence type="ECO:0000256" key="2">
    <source>
        <dbReference type="ARBA" id="ARBA00023015"/>
    </source>
</evidence>
<keyword evidence="2" id="KW-0805">Transcription regulation</keyword>
<dbReference type="InterPro" id="IPR010982">
    <property type="entry name" value="Lambda_DNA-bd_dom_sf"/>
</dbReference>
<keyword evidence="7" id="KW-1185">Reference proteome</keyword>
<evidence type="ECO:0000259" key="5">
    <source>
        <dbReference type="PROSITE" id="PS50932"/>
    </source>
</evidence>
<dbReference type="PANTHER" id="PTHR30146:SF148">
    <property type="entry name" value="HTH-TYPE TRANSCRIPTIONAL REPRESSOR PURR-RELATED"/>
    <property type="match status" value="1"/>
</dbReference>
<dbReference type="PRINTS" id="PR00036">
    <property type="entry name" value="HTHLACI"/>
</dbReference>
<dbReference type="PROSITE" id="PS50932">
    <property type="entry name" value="HTH_LACI_2"/>
    <property type="match status" value="1"/>
</dbReference>
<dbReference type="InterPro" id="IPR028082">
    <property type="entry name" value="Peripla_BP_I"/>
</dbReference>
<comment type="caution">
    <text evidence="6">The sequence shown here is derived from an EMBL/GenBank/DDBJ whole genome shotgun (WGS) entry which is preliminary data.</text>
</comment>
<dbReference type="PROSITE" id="PS00356">
    <property type="entry name" value="HTH_LACI_1"/>
    <property type="match status" value="1"/>
</dbReference>
<gene>
    <name evidence="6" type="ORF">QGM71_07785</name>
</gene>
<dbReference type="SUPFAM" id="SSF47413">
    <property type="entry name" value="lambda repressor-like DNA-binding domains"/>
    <property type="match status" value="1"/>
</dbReference>
<dbReference type="SMART" id="SM00354">
    <property type="entry name" value="HTH_LACI"/>
    <property type="match status" value="1"/>
</dbReference>
<evidence type="ECO:0000313" key="6">
    <source>
        <dbReference type="EMBL" id="MEC5423396.1"/>
    </source>
</evidence>
<protein>
    <submittedName>
        <fullName evidence="6">LacI family DNA-binding transcriptional regulator</fullName>
    </submittedName>
</protein>
<dbReference type="CDD" id="cd01392">
    <property type="entry name" value="HTH_LacI"/>
    <property type="match status" value="1"/>
</dbReference>